<feature type="transmembrane region" description="Helical" evidence="4">
    <location>
        <begin position="94"/>
        <end position="117"/>
    </location>
</feature>
<evidence type="ECO:0000259" key="5">
    <source>
        <dbReference type="PROSITE" id="PS50850"/>
    </source>
</evidence>
<reference evidence="6 7" key="1">
    <citation type="submission" date="2019-06" db="EMBL/GenBank/DDBJ databases">
        <title>Analysis of the biodiversity of Brassica napus bacterial endophytes for the selection of potential efficient biofertilizers for rapeseed crops.</title>
        <authorList>
            <person name="Jimenez-Gomez A."/>
            <person name="Saati-Santamaria Z."/>
            <person name="Menendez E."/>
            <person name="Rivas R."/>
            <person name="Mateos P.F."/>
            <person name="Velazquez E."/>
            <person name="Garcia-Fraile P."/>
        </authorList>
    </citation>
    <scope>NUCLEOTIDE SEQUENCE [LARGE SCALE GENOMIC DNA]</scope>
    <source>
        <strain evidence="6 7">CDVBN10</strain>
    </source>
</reference>
<dbReference type="PROSITE" id="PS50850">
    <property type="entry name" value="MFS"/>
    <property type="match status" value="1"/>
</dbReference>
<comment type="caution">
    <text evidence="6">The sequence shown here is derived from an EMBL/GenBank/DDBJ whole genome shotgun (WGS) entry which is preliminary data.</text>
</comment>
<evidence type="ECO:0000256" key="1">
    <source>
        <dbReference type="ARBA" id="ARBA00022692"/>
    </source>
</evidence>
<dbReference type="EMBL" id="VDLV01000058">
    <property type="protein sequence ID" value="MBA1381252.1"/>
    <property type="molecule type" value="Genomic_DNA"/>
</dbReference>
<feature type="domain" description="Major facilitator superfamily (MFS) profile" evidence="5">
    <location>
        <begin position="5"/>
        <end position="378"/>
    </location>
</feature>
<accession>A0A7V8UGQ4</accession>
<feature type="transmembrane region" description="Helical" evidence="4">
    <location>
        <begin position="322"/>
        <end position="341"/>
    </location>
</feature>
<keyword evidence="3 4" id="KW-0472">Membrane</keyword>
<proteinExistence type="predicted"/>
<name>A0A7V8UGQ4_9PSED</name>
<feature type="transmembrane region" description="Helical" evidence="4">
    <location>
        <begin position="233"/>
        <end position="252"/>
    </location>
</feature>
<organism evidence="6 7">
    <name type="scientific">Pseudomonas brassicacearum subsp. neoaurantiaca</name>
    <dbReference type="NCBI Taxonomy" id="494916"/>
    <lineage>
        <taxon>Bacteria</taxon>
        <taxon>Pseudomonadati</taxon>
        <taxon>Pseudomonadota</taxon>
        <taxon>Gammaproteobacteria</taxon>
        <taxon>Pseudomonadales</taxon>
        <taxon>Pseudomonadaceae</taxon>
        <taxon>Pseudomonas</taxon>
    </lineage>
</organism>
<dbReference type="AlphaFoldDB" id="A0A7V8UGQ4"/>
<dbReference type="GO" id="GO:0022857">
    <property type="term" value="F:transmembrane transporter activity"/>
    <property type="evidence" value="ECO:0007669"/>
    <property type="project" value="InterPro"/>
</dbReference>
<sequence length="380" mass="39942">MRWATYFAVLASVLSVGLALGVSMPLVSLRLEGWGYGSFAIGVMAAMPAVGVLVGAKVSSRLAARFGTAALMRLCLWGGALSIGLLALMPSYPIWLVLRLVIGVVLTLVFILGESWINQLVIERWRGRLVALYGSSYALSQLSGPLLLGALGTDHDYGFWVGVGLLLVSPLLLLGRSGAPSSEASSVTLKDLWGFCRGLPAIGWAVSLFAAFEAMILTLLPVYCLRQGFSADVALAMVSTVVVGDALLQLPIGALADRLSRRSLFTGCAVALMFSSLAVPLLIDTLLIWPLWVLFGASAGGLFTLSLILIGERYRDDALVRANAHIAQLWGIGCLVGPLIAGAGSQWVSGHALPLFMAAGAFGLVILLLRQGAFGATQTA</sequence>
<feature type="transmembrane region" description="Helical" evidence="4">
    <location>
        <begin position="129"/>
        <end position="151"/>
    </location>
</feature>
<dbReference type="InterPro" id="IPR011701">
    <property type="entry name" value="MFS"/>
</dbReference>
<evidence type="ECO:0000256" key="4">
    <source>
        <dbReference type="SAM" id="Phobius"/>
    </source>
</evidence>
<feature type="transmembrane region" description="Helical" evidence="4">
    <location>
        <begin position="195"/>
        <end position="221"/>
    </location>
</feature>
<keyword evidence="1 4" id="KW-0812">Transmembrane</keyword>
<evidence type="ECO:0000313" key="7">
    <source>
        <dbReference type="Proteomes" id="UP000572407"/>
    </source>
</evidence>
<dbReference type="InterPro" id="IPR020846">
    <property type="entry name" value="MFS_dom"/>
</dbReference>
<dbReference type="Gene3D" id="1.20.1250.20">
    <property type="entry name" value="MFS general substrate transporter like domains"/>
    <property type="match status" value="2"/>
</dbReference>
<feature type="transmembrane region" description="Helical" evidence="4">
    <location>
        <begin position="35"/>
        <end position="58"/>
    </location>
</feature>
<dbReference type="Pfam" id="PF07690">
    <property type="entry name" value="MFS_1"/>
    <property type="match status" value="1"/>
</dbReference>
<feature type="transmembrane region" description="Helical" evidence="4">
    <location>
        <begin position="157"/>
        <end position="174"/>
    </location>
</feature>
<dbReference type="PANTHER" id="PTHR23521:SF3">
    <property type="entry name" value="MFS TRANSPORTER"/>
    <property type="match status" value="1"/>
</dbReference>
<dbReference type="Proteomes" id="UP000572407">
    <property type="component" value="Unassembled WGS sequence"/>
</dbReference>
<dbReference type="InterPro" id="IPR047200">
    <property type="entry name" value="MFS_YcaD-like"/>
</dbReference>
<dbReference type="CDD" id="cd17477">
    <property type="entry name" value="MFS_YcaD_like"/>
    <property type="match status" value="1"/>
</dbReference>
<feature type="transmembrane region" description="Helical" evidence="4">
    <location>
        <begin position="70"/>
        <end position="88"/>
    </location>
</feature>
<keyword evidence="2 4" id="KW-1133">Transmembrane helix</keyword>
<gene>
    <name evidence="6" type="ORF">FHK92_26265</name>
</gene>
<feature type="transmembrane region" description="Helical" evidence="4">
    <location>
        <begin position="289"/>
        <end position="310"/>
    </location>
</feature>
<feature type="transmembrane region" description="Helical" evidence="4">
    <location>
        <begin position="347"/>
        <end position="369"/>
    </location>
</feature>
<evidence type="ECO:0000313" key="6">
    <source>
        <dbReference type="EMBL" id="MBA1381252.1"/>
    </source>
</evidence>
<dbReference type="InterPro" id="IPR036259">
    <property type="entry name" value="MFS_trans_sf"/>
</dbReference>
<dbReference type="GO" id="GO:0005886">
    <property type="term" value="C:plasma membrane"/>
    <property type="evidence" value="ECO:0007669"/>
    <property type="project" value="TreeGrafter"/>
</dbReference>
<dbReference type="SUPFAM" id="SSF103473">
    <property type="entry name" value="MFS general substrate transporter"/>
    <property type="match status" value="1"/>
</dbReference>
<dbReference type="RefSeq" id="WP_181290550.1">
    <property type="nucleotide sequence ID" value="NZ_VDLV01000058.1"/>
</dbReference>
<evidence type="ECO:0000256" key="2">
    <source>
        <dbReference type="ARBA" id="ARBA00022989"/>
    </source>
</evidence>
<feature type="transmembrane region" description="Helical" evidence="4">
    <location>
        <begin position="264"/>
        <end position="283"/>
    </location>
</feature>
<evidence type="ECO:0000256" key="3">
    <source>
        <dbReference type="ARBA" id="ARBA00023136"/>
    </source>
</evidence>
<dbReference type="PANTHER" id="PTHR23521">
    <property type="entry name" value="TRANSPORTER MFS SUPERFAMILY"/>
    <property type="match status" value="1"/>
</dbReference>
<protein>
    <submittedName>
        <fullName evidence="6">MFS transporter</fullName>
    </submittedName>
</protein>